<accession>A0A2N9HL36</accession>
<dbReference type="InterPro" id="IPR036397">
    <property type="entry name" value="RNaseH_sf"/>
</dbReference>
<gene>
    <name evidence="5" type="ORF">FSB_LOCUS40322</name>
</gene>
<dbReference type="Pfam" id="PF14223">
    <property type="entry name" value="Retrotran_gag_2"/>
    <property type="match status" value="1"/>
</dbReference>
<evidence type="ECO:0000256" key="3">
    <source>
        <dbReference type="SAM" id="MobiDB-lite"/>
    </source>
</evidence>
<reference evidence="5" key="1">
    <citation type="submission" date="2018-02" db="EMBL/GenBank/DDBJ databases">
        <authorList>
            <person name="Cohen D.B."/>
            <person name="Kent A.D."/>
        </authorList>
    </citation>
    <scope>NUCLEOTIDE SEQUENCE</scope>
</reference>
<dbReference type="GO" id="GO:0046872">
    <property type="term" value="F:metal ion binding"/>
    <property type="evidence" value="ECO:0007669"/>
    <property type="project" value="UniProtKB-KW"/>
</dbReference>
<dbReference type="InterPro" id="IPR039537">
    <property type="entry name" value="Retrotran_Ty1/copia-like"/>
</dbReference>
<organism evidence="5">
    <name type="scientific">Fagus sylvatica</name>
    <name type="common">Beechnut</name>
    <dbReference type="NCBI Taxonomy" id="28930"/>
    <lineage>
        <taxon>Eukaryota</taxon>
        <taxon>Viridiplantae</taxon>
        <taxon>Streptophyta</taxon>
        <taxon>Embryophyta</taxon>
        <taxon>Tracheophyta</taxon>
        <taxon>Spermatophyta</taxon>
        <taxon>Magnoliopsida</taxon>
        <taxon>eudicotyledons</taxon>
        <taxon>Gunneridae</taxon>
        <taxon>Pentapetalae</taxon>
        <taxon>rosids</taxon>
        <taxon>fabids</taxon>
        <taxon>Fagales</taxon>
        <taxon>Fagaceae</taxon>
        <taxon>Fagus</taxon>
    </lineage>
</organism>
<keyword evidence="2" id="KW-0378">Hydrolase</keyword>
<keyword evidence="1" id="KW-0479">Metal-binding</keyword>
<evidence type="ECO:0000256" key="1">
    <source>
        <dbReference type="ARBA" id="ARBA00022723"/>
    </source>
</evidence>
<dbReference type="InterPro" id="IPR013103">
    <property type="entry name" value="RVT_2"/>
</dbReference>
<feature type="domain" description="Reverse transcriptase Ty1/copia-type" evidence="4">
    <location>
        <begin position="391"/>
        <end position="493"/>
    </location>
</feature>
<evidence type="ECO:0000256" key="2">
    <source>
        <dbReference type="ARBA" id="ARBA00022801"/>
    </source>
</evidence>
<sequence length="497" mass="57040">MAINTSIAMVDLVKFNENGNFSLWRRVKDLLVHQSLVKALYGKTKKPEKMKDGEWEKLDMKTMSTIWLLLVDEVMYDVMEEKSTTGIWLNLEKIYMSKSLMNIYMKAVSTIWLLLVDEVMYDVMEEKSTTAMVVMTDQKISSNFYKLLGNTILDGVAAIAEPEDDDTLLWNMRLGHMNKRVRKTPQQNGVAKKLNKTITEIARCLRLNAELPKVFWVEAMNIACYIINQSPKVALDGKVAEEVWTGQEVDYSLMRIFGCPAYVHISGEDSCTKVVIGMDVVCDDNSMTKVFKEDKSQVVESRNKISISMVQVESQSDEEPHSSDQEHDSTKSDRPKRNKRPSVKYGFGDFVFYALLTSNEDPSTFQEAIDNSKNDKWMEAMVEEIEFLSKNKTWELTKLPKGKKPIGCKWVFKKKESVSEKEGERFKARLVTNGYSQRHGIDYDDVFSPVVRHTSIKAILAQDLKLEQLNVKTAFFHGNLDEEIFIVQPKVFKQPDT</sequence>
<dbReference type="Gene3D" id="3.30.420.10">
    <property type="entry name" value="Ribonuclease H-like superfamily/Ribonuclease H"/>
    <property type="match status" value="1"/>
</dbReference>
<dbReference type="AlphaFoldDB" id="A0A2N9HL36"/>
<dbReference type="GO" id="GO:0003676">
    <property type="term" value="F:nucleic acid binding"/>
    <property type="evidence" value="ECO:0007669"/>
    <property type="project" value="InterPro"/>
</dbReference>
<feature type="region of interest" description="Disordered" evidence="3">
    <location>
        <begin position="310"/>
        <end position="341"/>
    </location>
</feature>
<dbReference type="InterPro" id="IPR012337">
    <property type="entry name" value="RNaseH-like_sf"/>
</dbReference>
<protein>
    <recommendedName>
        <fullName evidence="4">Reverse transcriptase Ty1/copia-type domain-containing protein</fullName>
    </recommendedName>
</protein>
<dbReference type="Pfam" id="PF07727">
    <property type="entry name" value="RVT_2"/>
    <property type="match status" value="1"/>
</dbReference>
<dbReference type="PANTHER" id="PTHR42648:SF28">
    <property type="entry name" value="TRANSPOSON-ENCODED PROTEIN WITH RIBONUCLEASE H-LIKE AND RETROVIRUS ZINC FINGER-LIKE DOMAINS"/>
    <property type="match status" value="1"/>
</dbReference>
<dbReference type="PANTHER" id="PTHR42648">
    <property type="entry name" value="TRANSPOSASE, PUTATIVE-RELATED"/>
    <property type="match status" value="1"/>
</dbReference>
<proteinExistence type="predicted"/>
<dbReference type="EMBL" id="OIVN01003613">
    <property type="protein sequence ID" value="SPD12440.1"/>
    <property type="molecule type" value="Genomic_DNA"/>
</dbReference>
<feature type="compositionally biased region" description="Basic and acidic residues" evidence="3">
    <location>
        <begin position="318"/>
        <end position="335"/>
    </location>
</feature>
<evidence type="ECO:0000259" key="4">
    <source>
        <dbReference type="Pfam" id="PF07727"/>
    </source>
</evidence>
<dbReference type="SUPFAM" id="SSF53098">
    <property type="entry name" value="Ribonuclease H-like"/>
    <property type="match status" value="1"/>
</dbReference>
<dbReference type="GO" id="GO:0016787">
    <property type="term" value="F:hydrolase activity"/>
    <property type="evidence" value="ECO:0007669"/>
    <property type="project" value="UniProtKB-KW"/>
</dbReference>
<evidence type="ECO:0000313" key="5">
    <source>
        <dbReference type="EMBL" id="SPD12440.1"/>
    </source>
</evidence>
<name>A0A2N9HL36_FAGSY</name>